<organism evidence="2 3">
    <name type="scientific">Alkanindiges hydrocarboniclasticus</name>
    <dbReference type="NCBI Taxonomy" id="1907941"/>
    <lineage>
        <taxon>Bacteria</taxon>
        <taxon>Pseudomonadati</taxon>
        <taxon>Pseudomonadota</taxon>
        <taxon>Gammaproteobacteria</taxon>
        <taxon>Moraxellales</taxon>
        <taxon>Moraxellaceae</taxon>
        <taxon>Alkanindiges</taxon>
    </lineage>
</organism>
<protein>
    <recommendedName>
        <fullName evidence="1">HD domain-containing protein</fullName>
    </recommendedName>
</protein>
<dbReference type="InterPro" id="IPR006674">
    <property type="entry name" value="HD_domain"/>
</dbReference>
<evidence type="ECO:0000313" key="2">
    <source>
        <dbReference type="EMBL" id="ONG41096.1"/>
    </source>
</evidence>
<dbReference type="STRING" id="1907941.BKE30_06425"/>
<dbReference type="AlphaFoldDB" id="A0A1S8CVI3"/>
<reference evidence="2 3" key="1">
    <citation type="submission" date="2016-10" db="EMBL/GenBank/DDBJ databases">
        <title>Draft Genome sequence of Alkanindiges sp. strain H1.</title>
        <authorList>
            <person name="Subhash Y."/>
            <person name="Lee S."/>
        </authorList>
    </citation>
    <scope>NUCLEOTIDE SEQUENCE [LARGE SCALE GENOMIC DNA]</scope>
    <source>
        <strain evidence="2 3">H1</strain>
    </source>
</reference>
<feature type="domain" description="HD" evidence="1">
    <location>
        <begin position="83"/>
        <end position="184"/>
    </location>
</feature>
<gene>
    <name evidence="2" type="ORF">BKE30_06425</name>
</gene>
<dbReference type="EMBL" id="MLCN01000014">
    <property type="protein sequence ID" value="ONG41096.1"/>
    <property type="molecule type" value="Genomic_DNA"/>
</dbReference>
<dbReference type="Pfam" id="PF01966">
    <property type="entry name" value="HD"/>
    <property type="match status" value="1"/>
</dbReference>
<dbReference type="Proteomes" id="UP000192132">
    <property type="component" value="Unassembled WGS sequence"/>
</dbReference>
<evidence type="ECO:0000259" key="1">
    <source>
        <dbReference type="Pfam" id="PF01966"/>
    </source>
</evidence>
<dbReference type="SUPFAM" id="SSF109604">
    <property type="entry name" value="HD-domain/PDEase-like"/>
    <property type="match status" value="1"/>
</dbReference>
<name>A0A1S8CVI3_9GAMM</name>
<dbReference type="Gene3D" id="1.10.3210.10">
    <property type="entry name" value="Hypothetical protein af1432"/>
    <property type="match status" value="1"/>
</dbReference>
<dbReference type="PANTHER" id="PTHR35569">
    <property type="entry name" value="CYANAMIDE HYDRATASE DDI2-RELATED"/>
    <property type="match status" value="1"/>
</dbReference>
<sequence>MPHGAPLGSYLWTQRSHGRLSMKEKQALIRRALLPSMTQFFRTMLHLDQPKIDLTLKGIALPDSRFVREAIRELEACATPALIGHSWRTYYWGAALGQIKQFAFDPESLLIGCLFHDLGFTDAHGQSPAGQRCGCFTLASAEAAKTWSRKVNYPADKADAVADMICLHMNAHLDEQESVESRLLQQGAACDVIGARFYQLNSEYRQGVLRKYPRQGFDQQFSQLIAQEAARNPHSRTALLKQLGLPLMIRLNPFKD</sequence>
<evidence type="ECO:0000313" key="3">
    <source>
        <dbReference type="Proteomes" id="UP000192132"/>
    </source>
</evidence>
<proteinExistence type="predicted"/>
<dbReference type="CDD" id="cd00077">
    <property type="entry name" value="HDc"/>
    <property type="match status" value="1"/>
</dbReference>
<comment type="caution">
    <text evidence="2">The sequence shown here is derived from an EMBL/GenBank/DDBJ whole genome shotgun (WGS) entry which is preliminary data.</text>
</comment>
<dbReference type="PANTHER" id="PTHR35569:SF1">
    <property type="entry name" value="CYANAMIDE HYDRATASE DDI2-RELATED"/>
    <property type="match status" value="1"/>
</dbReference>
<accession>A0A1S8CVI3</accession>
<dbReference type="InterPro" id="IPR003607">
    <property type="entry name" value="HD/PDEase_dom"/>
</dbReference>
<keyword evidence="3" id="KW-1185">Reference proteome</keyword>